<evidence type="ECO:0000313" key="1">
    <source>
        <dbReference type="EMBL" id="KAF0750326.1"/>
    </source>
</evidence>
<proteinExistence type="predicted"/>
<gene>
    <name evidence="1" type="ORF">FWK35_00017167</name>
</gene>
<dbReference type="Proteomes" id="UP000478052">
    <property type="component" value="Unassembled WGS sequence"/>
</dbReference>
<name>A0A6G0Y797_APHCR</name>
<dbReference type="OrthoDB" id="8122262at2759"/>
<dbReference type="AlphaFoldDB" id="A0A6G0Y797"/>
<dbReference type="EMBL" id="VUJU01005763">
    <property type="protein sequence ID" value="KAF0750326.1"/>
    <property type="molecule type" value="Genomic_DNA"/>
</dbReference>
<protein>
    <submittedName>
        <fullName evidence="1">Uncharacterized protein</fullName>
    </submittedName>
</protein>
<organism evidence="1 2">
    <name type="scientific">Aphis craccivora</name>
    <name type="common">Cowpea aphid</name>
    <dbReference type="NCBI Taxonomy" id="307492"/>
    <lineage>
        <taxon>Eukaryota</taxon>
        <taxon>Metazoa</taxon>
        <taxon>Ecdysozoa</taxon>
        <taxon>Arthropoda</taxon>
        <taxon>Hexapoda</taxon>
        <taxon>Insecta</taxon>
        <taxon>Pterygota</taxon>
        <taxon>Neoptera</taxon>
        <taxon>Paraneoptera</taxon>
        <taxon>Hemiptera</taxon>
        <taxon>Sternorrhyncha</taxon>
        <taxon>Aphidomorpha</taxon>
        <taxon>Aphidoidea</taxon>
        <taxon>Aphididae</taxon>
        <taxon>Aphidini</taxon>
        <taxon>Aphis</taxon>
        <taxon>Aphis</taxon>
    </lineage>
</organism>
<keyword evidence="2" id="KW-1185">Reference proteome</keyword>
<reference evidence="1 2" key="1">
    <citation type="submission" date="2019-08" db="EMBL/GenBank/DDBJ databases">
        <title>Whole genome of Aphis craccivora.</title>
        <authorList>
            <person name="Voronova N.V."/>
            <person name="Shulinski R.S."/>
            <person name="Bandarenka Y.V."/>
            <person name="Zhorov D.G."/>
            <person name="Warner D."/>
        </authorList>
    </citation>
    <scope>NUCLEOTIDE SEQUENCE [LARGE SCALE GENOMIC DNA]</scope>
    <source>
        <strain evidence="1">180601</strain>
        <tissue evidence="1">Whole Body</tissue>
    </source>
</reference>
<sequence length="94" mass="10549">MPGSGEKRGFVIEAFFKNSEYVIATSGVFTGGGYCISPGHFFTTEVFKHRLRTIKELKETIRQEISAIPLDMLPRVMENFESRSICTSLINAIT</sequence>
<evidence type="ECO:0000313" key="2">
    <source>
        <dbReference type="Proteomes" id="UP000478052"/>
    </source>
</evidence>
<comment type="caution">
    <text evidence="1">The sequence shown here is derived from an EMBL/GenBank/DDBJ whole genome shotgun (WGS) entry which is preliminary data.</text>
</comment>
<accession>A0A6G0Y797</accession>